<keyword evidence="1" id="KW-1133">Transmembrane helix</keyword>
<feature type="transmembrane region" description="Helical" evidence="1">
    <location>
        <begin position="59"/>
        <end position="79"/>
    </location>
</feature>
<proteinExistence type="predicted"/>
<reference evidence="3" key="1">
    <citation type="journal article" date="2019" name="Int. J. Syst. Evol. Microbiol.">
        <title>The Global Catalogue of Microorganisms (GCM) 10K type strain sequencing project: providing services to taxonomists for standard genome sequencing and annotation.</title>
        <authorList>
            <consortium name="The Broad Institute Genomics Platform"/>
            <consortium name="The Broad Institute Genome Sequencing Center for Infectious Disease"/>
            <person name="Wu L."/>
            <person name="Ma J."/>
        </authorList>
    </citation>
    <scope>NUCLEOTIDE SEQUENCE [LARGE SCALE GENOMIC DNA]</scope>
    <source>
        <strain evidence="3">SYNS20</strain>
    </source>
</reference>
<name>A0ABW2JMJ5_9ACTN</name>
<keyword evidence="1" id="KW-0472">Membrane</keyword>
<feature type="transmembrane region" description="Helical" evidence="1">
    <location>
        <begin position="35"/>
        <end position="52"/>
    </location>
</feature>
<sequence>MSENTQSAHATGALDTAALRRKLTNGMWWAGTRNTAVYALMAFGGPAAGSAANRAGMSWVFVIGGPCILIGIFGLIGSLKSIPVAIVLTKSCRRTLAQYSFDTFCPRITKVAGAEATKGRPKSMTLTLHTADGQESPLMRMNPVPRRGPWRNPWPEGIENGVYIAGDLHFGAVGYVPSSGAFFLMQPDDWEATEPGRKQAGPDRVARAERADLTRRII</sequence>
<keyword evidence="3" id="KW-1185">Reference proteome</keyword>
<accession>A0ABW2JMJ5</accession>
<keyword evidence="1" id="KW-0812">Transmembrane</keyword>
<evidence type="ECO:0000256" key="1">
    <source>
        <dbReference type="SAM" id="Phobius"/>
    </source>
</evidence>
<dbReference type="Proteomes" id="UP001596523">
    <property type="component" value="Unassembled WGS sequence"/>
</dbReference>
<organism evidence="2 3">
    <name type="scientific">Streptomyces monticola</name>
    <dbReference type="NCBI Taxonomy" id="2666263"/>
    <lineage>
        <taxon>Bacteria</taxon>
        <taxon>Bacillati</taxon>
        <taxon>Actinomycetota</taxon>
        <taxon>Actinomycetes</taxon>
        <taxon>Kitasatosporales</taxon>
        <taxon>Streptomycetaceae</taxon>
        <taxon>Streptomyces</taxon>
    </lineage>
</organism>
<evidence type="ECO:0000313" key="3">
    <source>
        <dbReference type="Proteomes" id="UP001596523"/>
    </source>
</evidence>
<evidence type="ECO:0000313" key="2">
    <source>
        <dbReference type="EMBL" id="MFC7307376.1"/>
    </source>
</evidence>
<dbReference type="EMBL" id="JBHTCF010000011">
    <property type="protein sequence ID" value="MFC7307376.1"/>
    <property type="molecule type" value="Genomic_DNA"/>
</dbReference>
<gene>
    <name evidence="2" type="ORF">ACFQVC_24510</name>
</gene>
<protein>
    <submittedName>
        <fullName evidence="2">Uncharacterized protein</fullName>
    </submittedName>
</protein>
<comment type="caution">
    <text evidence="2">The sequence shown here is derived from an EMBL/GenBank/DDBJ whole genome shotgun (WGS) entry which is preliminary data.</text>
</comment>
<dbReference type="RefSeq" id="WP_381834211.1">
    <property type="nucleotide sequence ID" value="NZ_JBHTCF010000011.1"/>
</dbReference>